<keyword evidence="10" id="KW-1185">Reference proteome</keyword>
<evidence type="ECO:0000313" key="9">
    <source>
        <dbReference type="EMBL" id="BCX81078.1"/>
    </source>
</evidence>
<dbReference type="PANTHER" id="PTHR43876">
    <property type="entry name" value="UBIQUINONE BIOSYNTHESIS MONOOXYGENASE COQ6, MITOCHONDRIAL"/>
    <property type="match status" value="1"/>
</dbReference>
<dbReference type="PROSITE" id="PS01304">
    <property type="entry name" value="UBIH"/>
    <property type="match status" value="1"/>
</dbReference>
<dbReference type="NCBIfam" id="TIGR01988">
    <property type="entry name" value="Ubi-OHases"/>
    <property type="match status" value="1"/>
</dbReference>
<keyword evidence="7" id="KW-0503">Monooxygenase</keyword>
<sequence>MTEEYDVVIVGGGLAGASLALALQPTGLKVVLVESQTPEAKWNSPAGDRALALALGSVEIFQELNVWPRAADKATAIRRIHVSDRGHFGKTRLEAADLDVPAFGYVMPARELEKAVAEACSSQGVEVICPAEVQGMTWQGNRVELTLARDTGPLSCRTRLVVAADGGQSKVRQWAGIGQQERDYGQVAVVTTVEAERPHEGTAYERFTASGPLALLPLGHRRAALIWTHDRRAAREIMALEAPAFEARLQQAFGWRLGRLRVVAPVRGFPLRLIRARRLFGERVAVVGNAAHQLHPVAGQGFNLGLRDVMTLAGLLRRHVRQGGDPGALILLERYAHARARDHDRVIGFSDRLIEWFTSPAPPLALARNLGLVALDHLPLAKRWFTRQAMGKAQRLGVPERQ</sequence>
<feature type="domain" description="FAD-binding" evidence="8">
    <location>
        <begin position="4"/>
        <end position="346"/>
    </location>
</feature>
<comment type="cofactor">
    <cofactor evidence="1">
        <name>FAD</name>
        <dbReference type="ChEBI" id="CHEBI:57692"/>
    </cofactor>
</comment>
<dbReference type="AlphaFoldDB" id="A0AAU9BQQ5"/>
<dbReference type="GO" id="GO:0006744">
    <property type="term" value="P:ubiquinone biosynthetic process"/>
    <property type="evidence" value="ECO:0007669"/>
    <property type="project" value="InterPro"/>
</dbReference>
<comment type="similarity">
    <text evidence="3">Belongs to the UbiH/COQ6 family.</text>
</comment>
<dbReference type="InterPro" id="IPR010971">
    <property type="entry name" value="UbiH/COQ6"/>
</dbReference>
<dbReference type="PANTHER" id="PTHR43876:SF8">
    <property type="entry name" value="2-OCTAPRENYL-6-METHOXYPHENOL HYDROXYLASE"/>
    <property type="match status" value="1"/>
</dbReference>
<dbReference type="Gene3D" id="3.50.50.60">
    <property type="entry name" value="FAD/NAD(P)-binding domain"/>
    <property type="match status" value="2"/>
</dbReference>
<organism evidence="9 10">
    <name type="scientific">Methylomarinovum caldicuralii</name>
    <dbReference type="NCBI Taxonomy" id="438856"/>
    <lineage>
        <taxon>Bacteria</taxon>
        <taxon>Pseudomonadati</taxon>
        <taxon>Pseudomonadota</taxon>
        <taxon>Gammaproteobacteria</taxon>
        <taxon>Methylococcales</taxon>
        <taxon>Methylothermaceae</taxon>
        <taxon>Methylomarinovum</taxon>
    </lineage>
</organism>
<accession>A0AAU9BQQ5</accession>
<dbReference type="InterPro" id="IPR002938">
    <property type="entry name" value="FAD-bd"/>
</dbReference>
<evidence type="ECO:0000256" key="6">
    <source>
        <dbReference type="ARBA" id="ARBA00023002"/>
    </source>
</evidence>
<dbReference type="Pfam" id="PF01494">
    <property type="entry name" value="FAD_binding_3"/>
    <property type="match status" value="1"/>
</dbReference>
<reference evidence="10" key="1">
    <citation type="journal article" date="2024" name="Int. J. Syst. Evol. Microbiol.">
        <title>Methylomarinovum tepidoasis sp. nov., a moderately thermophilic methanotroph of the family Methylothermaceae isolated from a deep-sea hydrothermal field.</title>
        <authorList>
            <person name="Hirayama H."/>
            <person name="Takaki Y."/>
            <person name="Abe M."/>
            <person name="Miyazaki M."/>
            <person name="Uematsu K."/>
            <person name="Matsui Y."/>
            <person name="Takai K."/>
        </authorList>
    </citation>
    <scope>NUCLEOTIDE SEQUENCE [LARGE SCALE GENOMIC DNA]</scope>
    <source>
        <strain evidence="10">IT-9</strain>
    </source>
</reference>
<dbReference type="EMBL" id="AP024714">
    <property type="protein sequence ID" value="BCX81078.1"/>
    <property type="molecule type" value="Genomic_DNA"/>
</dbReference>
<gene>
    <name evidence="9" type="ORF">MIT9_P0656</name>
</gene>
<protein>
    <submittedName>
        <fullName evidence="9">2-octaprenyl-6-methoxyphenol hydroxylase</fullName>
    </submittedName>
</protein>
<name>A0AAU9BQQ5_9GAMM</name>
<comment type="pathway">
    <text evidence="2">Cofactor biosynthesis; ubiquinone biosynthesis.</text>
</comment>
<dbReference type="InterPro" id="IPR036188">
    <property type="entry name" value="FAD/NAD-bd_sf"/>
</dbReference>
<evidence type="ECO:0000259" key="8">
    <source>
        <dbReference type="Pfam" id="PF01494"/>
    </source>
</evidence>
<evidence type="ECO:0000256" key="2">
    <source>
        <dbReference type="ARBA" id="ARBA00004749"/>
    </source>
</evidence>
<evidence type="ECO:0000256" key="7">
    <source>
        <dbReference type="ARBA" id="ARBA00023033"/>
    </source>
</evidence>
<keyword evidence="4" id="KW-0285">Flavoprotein</keyword>
<evidence type="ECO:0000256" key="4">
    <source>
        <dbReference type="ARBA" id="ARBA00022630"/>
    </source>
</evidence>
<dbReference type="NCBIfam" id="TIGR01984">
    <property type="entry name" value="UbiH"/>
    <property type="match status" value="1"/>
</dbReference>
<evidence type="ECO:0000256" key="5">
    <source>
        <dbReference type="ARBA" id="ARBA00022827"/>
    </source>
</evidence>
<keyword evidence="6" id="KW-0560">Oxidoreductase</keyword>
<dbReference type="Proteomes" id="UP001321825">
    <property type="component" value="Chromosome"/>
</dbReference>
<dbReference type="RefSeq" id="WP_317706018.1">
    <property type="nucleotide sequence ID" value="NZ_AP024714.1"/>
</dbReference>
<dbReference type="InterPro" id="IPR051205">
    <property type="entry name" value="UbiH/COQ6_monooxygenase"/>
</dbReference>
<evidence type="ECO:0000256" key="1">
    <source>
        <dbReference type="ARBA" id="ARBA00001974"/>
    </source>
</evidence>
<proteinExistence type="inferred from homology"/>
<dbReference type="GO" id="GO:0071949">
    <property type="term" value="F:FAD binding"/>
    <property type="evidence" value="ECO:0007669"/>
    <property type="project" value="InterPro"/>
</dbReference>
<dbReference type="InterPro" id="IPR018168">
    <property type="entry name" value="Ubi_Hdrlase_CS"/>
</dbReference>
<dbReference type="PRINTS" id="PR00420">
    <property type="entry name" value="RNGMNOXGNASE"/>
</dbReference>
<dbReference type="KEGG" id="mcau:MIT9_P0656"/>
<dbReference type="SUPFAM" id="SSF51905">
    <property type="entry name" value="FAD/NAD(P)-binding domain"/>
    <property type="match status" value="1"/>
</dbReference>
<evidence type="ECO:0000313" key="10">
    <source>
        <dbReference type="Proteomes" id="UP001321825"/>
    </source>
</evidence>
<dbReference type="InterPro" id="IPR011295">
    <property type="entry name" value="UbiH"/>
</dbReference>
<keyword evidence="5" id="KW-0274">FAD</keyword>
<dbReference type="GO" id="GO:0008681">
    <property type="term" value="F:2-octaprenyl-6-methoxyphenol hydroxylase activity"/>
    <property type="evidence" value="ECO:0007669"/>
    <property type="project" value="InterPro"/>
</dbReference>
<dbReference type="NCBIfam" id="NF004356">
    <property type="entry name" value="PRK05732.1"/>
    <property type="match status" value="1"/>
</dbReference>
<evidence type="ECO:0000256" key="3">
    <source>
        <dbReference type="ARBA" id="ARBA00005349"/>
    </source>
</evidence>